<dbReference type="AlphaFoldDB" id="A0A7S2RLL6"/>
<organism evidence="2">
    <name type="scientific">Rhizochromulina marina</name>
    <dbReference type="NCBI Taxonomy" id="1034831"/>
    <lineage>
        <taxon>Eukaryota</taxon>
        <taxon>Sar</taxon>
        <taxon>Stramenopiles</taxon>
        <taxon>Ochrophyta</taxon>
        <taxon>Dictyochophyceae</taxon>
        <taxon>Rhizochromulinales</taxon>
        <taxon>Rhizochromulina</taxon>
    </lineage>
</organism>
<evidence type="ECO:0000313" key="2">
    <source>
        <dbReference type="EMBL" id="CAD9674354.1"/>
    </source>
</evidence>
<evidence type="ECO:0008006" key="3">
    <source>
        <dbReference type="Google" id="ProtNLM"/>
    </source>
</evidence>
<proteinExistence type="predicted"/>
<accession>A0A7S2RLL6</accession>
<feature type="region of interest" description="Disordered" evidence="1">
    <location>
        <begin position="97"/>
        <end position="143"/>
    </location>
</feature>
<gene>
    <name evidence="2" type="ORF">RMAR1173_LOCUS5715</name>
</gene>
<dbReference type="EMBL" id="HBHJ01008801">
    <property type="protein sequence ID" value="CAD9674354.1"/>
    <property type="molecule type" value="Transcribed_RNA"/>
</dbReference>
<feature type="region of interest" description="Disordered" evidence="1">
    <location>
        <begin position="414"/>
        <end position="472"/>
    </location>
</feature>
<feature type="compositionally biased region" description="Basic and acidic residues" evidence="1">
    <location>
        <begin position="463"/>
        <end position="472"/>
    </location>
</feature>
<sequence>MEKQGTSGRTQVTVAIDLSKPFGCTFQSSMAIDQVTPQGQVQRLGLNSGHRLVALANSRVRSVSELDRLRQHLCTSATATAATGSSLALAVFEAVPATPDPPRQKPSLAPRAASASGASKHRARPSSVSQPEREKVHNLRRRTAQCVRGSQQWLEKHARFRREDRMPQRWVEVLMPRAARVGGDNAGPPVAENESWSVSLDWSDEEEDYRADGSRANAPDIGRGAASETPPDMEWVLAKLAQERPGGRQYILQDGTDVYILTQEGEHCPIRSRVRPVGAAPRARVRCFLCNEQAGIHSIKFHFQRCLEKWDRRLPLPVQAALEMCDPRCLPTKPGRVLDEYNARAEWLHYNTVMPQCPNCGVPCSVRALIPHARNCCKDCPLVLEELERRFEKEEFTPLGREMMAVREHAFKQSARREMNGGTTTRTANPVPGGKHRKYGRRPIATGTSTRVTGGGSATPAMMKERRGPWRG</sequence>
<evidence type="ECO:0000256" key="1">
    <source>
        <dbReference type="SAM" id="MobiDB-lite"/>
    </source>
</evidence>
<protein>
    <recommendedName>
        <fullName evidence="3">PDZ domain-containing protein</fullName>
    </recommendedName>
</protein>
<name>A0A7S2RLL6_9STRA</name>
<reference evidence="2" key="1">
    <citation type="submission" date="2021-01" db="EMBL/GenBank/DDBJ databases">
        <authorList>
            <person name="Corre E."/>
            <person name="Pelletier E."/>
            <person name="Niang G."/>
            <person name="Scheremetjew M."/>
            <person name="Finn R."/>
            <person name="Kale V."/>
            <person name="Holt S."/>
            <person name="Cochrane G."/>
            <person name="Meng A."/>
            <person name="Brown T."/>
            <person name="Cohen L."/>
        </authorList>
    </citation>
    <scope>NUCLEOTIDE SEQUENCE</scope>
    <source>
        <strain evidence="2">CCMP1243</strain>
    </source>
</reference>